<comment type="caution">
    <text evidence="1">The sequence shown here is derived from an EMBL/GenBank/DDBJ whole genome shotgun (WGS) entry which is preliminary data.</text>
</comment>
<dbReference type="RefSeq" id="WP_379765674.1">
    <property type="nucleotide sequence ID" value="NZ_JBHSCL010000009.1"/>
</dbReference>
<dbReference type="Proteomes" id="UP001595841">
    <property type="component" value="Unassembled WGS sequence"/>
</dbReference>
<reference evidence="2" key="1">
    <citation type="journal article" date="2019" name="Int. J. Syst. Evol. Microbiol.">
        <title>The Global Catalogue of Microorganisms (GCM) 10K type strain sequencing project: providing services to taxonomists for standard genome sequencing and annotation.</title>
        <authorList>
            <consortium name="The Broad Institute Genomics Platform"/>
            <consortium name="The Broad Institute Genome Sequencing Center for Infectious Disease"/>
            <person name="Wu L."/>
            <person name="Ma J."/>
        </authorList>
    </citation>
    <scope>NUCLEOTIDE SEQUENCE [LARGE SCALE GENOMIC DNA]</scope>
    <source>
        <strain evidence="2">CGMCC 1.15774</strain>
    </source>
</reference>
<keyword evidence="2" id="KW-1185">Reference proteome</keyword>
<evidence type="ECO:0000313" key="2">
    <source>
        <dbReference type="Proteomes" id="UP001595841"/>
    </source>
</evidence>
<protein>
    <submittedName>
        <fullName evidence="1">Uncharacterized protein</fullName>
    </submittedName>
</protein>
<name>A0ABV8PM84_9FLAO</name>
<accession>A0ABV8PM84</accession>
<organism evidence="1 2">
    <name type="scientific">Flagellimonas marina</name>
    <dbReference type="NCBI Taxonomy" id="1775168"/>
    <lineage>
        <taxon>Bacteria</taxon>
        <taxon>Pseudomonadati</taxon>
        <taxon>Bacteroidota</taxon>
        <taxon>Flavobacteriia</taxon>
        <taxon>Flavobacteriales</taxon>
        <taxon>Flavobacteriaceae</taxon>
        <taxon>Flagellimonas</taxon>
    </lineage>
</organism>
<sequence>MTIGKKIDNQNVAIDRTVTFLVLTKQDFKIYILDFIRGYDFYTALVKTFNIYDD</sequence>
<dbReference type="EMBL" id="JBHSCL010000009">
    <property type="protein sequence ID" value="MFC4221253.1"/>
    <property type="molecule type" value="Genomic_DNA"/>
</dbReference>
<proteinExistence type="predicted"/>
<evidence type="ECO:0000313" key="1">
    <source>
        <dbReference type="EMBL" id="MFC4221253.1"/>
    </source>
</evidence>
<gene>
    <name evidence="1" type="ORF">ACFOWS_13965</name>
</gene>